<dbReference type="AlphaFoldDB" id="A0A4V2Y6A3"/>
<evidence type="ECO:0000313" key="8">
    <source>
        <dbReference type="Proteomes" id="UP000295258"/>
    </source>
</evidence>
<evidence type="ECO:0000256" key="3">
    <source>
        <dbReference type="ARBA" id="ARBA00022801"/>
    </source>
</evidence>
<evidence type="ECO:0000256" key="1">
    <source>
        <dbReference type="ARBA" id="ARBA00004834"/>
    </source>
</evidence>
<dbReference type="SUPFAM" id="SSF75005">
    <property type="entry name" value="Arabinanase/levansucrase/invertase"/>
    <property type="match status" value="1"/>
</dbReference>
<evidence type="ECO:0000256" key="2">
    <source>
        <dbReference type="ARBA" id="ARBA00009865"/>
    </source>
</evidence>
<name>A0A4V2Y6A3_9ACTN</name>
<comment type="similarity">
    <text evidence="2 5">Belongs to the glycosyl hydrolase 43 family.</text>
</comment>
<sequence>MTLFIAVAITSDLGGSRGPEPSAYMFAAGLGLLMLVRRRHPVLALVATGVGILGYHAVGYPLSGSPCRSPPRSTRRPSTAGPGSPWESPSRCSPSPTPSACARARSSAIWSATNRRGAWRSWRRRSLSATTCATGGAGRPHPEDTTRYHLATRPDLPYAVEASDIVKRGRYHYLFASYDGCCAGVDSTYKIRFGRSTSPTGPYADRAGVPMLYGGGTLLLETHGRHIGPGGAEHHARQGRRRARLPVLRRRGQRHPETRLNRLGSDREGWPYVR</sequence>
<keyword evidence="8" id="KW-1185">Reference proteome</keyword>
<evidence type="ECO:0000256" key="5">
    <source>
        <dbReference type="RuleBase" id="RU361187"/>
    </source>
</evidence>
<dbReference type="RefSeq" id="WP_132606246.1">
    <property type="nucleotide sequence ID" value="NZ_SMKO01000269.1"/>
</dbReference>
<dbReference type="Proteomes" id="UP000295258">
    <property type="component" value="Unassembled WGS sequence"/>
</dbReference>
<accession>A0A4V2Y6A3</accession>
<dbReference type="GO" id="GO:0005975">
    <property type="term" value="P:carbohydrate metabolic process"/>
    <property type="evidence" value="ECO:0007669"/>
    <property type="project" value="InterPro"/>
</dbReference>
<evidence type="ECO:0008006" key="9">
    <source>
        <dbReference type="Google" id="ProtNLM"/>
    </source>
</evidence>
<dbReference type="Pfam" id="PF04616">
    <property type="entry name" value="Glyco_hydro_43"/>
    <property type="match status" value="1"/>
</dbReference>
<dbReference type="InterPro" id="IPR050727">
    <property type="entry name" value="GH43_arabinanases"/>
</dbReference>
<dbReference type="InterPro" id="IPR023296">
    <property type="entry name" value="Glyco_hydro_beta-prop_sf"/>
</dbReference>
<reference evidence="7 8" key="1">
    <citation type="submission" date="2019-03" db="EMBL/GenBank/DDBJ databases">
        <title>Draft genome sequences of novel Actinobacteria.</title>
        <authorList>
            <person name="Sahin N."/>
            <person name="Ay H."/>
            <person name="Saygin H."/>
        </authorList>
    </citation>
    <scope>NUCLEOTIDE SEQUENCE [LARGE SCALE GENOMIC DNA]</scope>
    <source>
        <strain evidence="7 8">KC310</strain>
    </source>
</reference>
<evidence type="ECO:0000256" key="4">
    <source>
        <dbReference type="ARBA" id="ARBA00023295"/>
    </source>
</evidence>
<dbReference type="GO" id="GO:0004553">
    <property type="term" value="F:hydrolase activity, hydrolyzing O-glycosyl compounds"/>
    <property type="evidence" value="ECO:0007669"/>
    <property type="project" value="InterPro"/>
</dbReference>
<feature type="compositionally biased region" description="Basic and acidic residues" evidence="6">
    <location>
        <begin position="254"/>
        <end position="274"/>
    </location>
</feature>
<comment type="caution">
    <text evidence="7">The sequence shown here is derived from an EMBL/GenBank/DDBJ whole genome shotgun (WGS) entry which is preliminary data.</text>
</comment>
<feature type="compositionally biased region" description="Low complexity" evidence="6">
    <location>
        <begin position="88"/>
        <end position="100"/>
    </location>
</feature>
<keyword evidence="4 5" id="KW-0326">Glycosidase</keyword>
<dbReference type="PANTHER" id="PTHR43301">
    <property type="entry name" value="ARABINAN ENDO-1,5-ALPHA-L-ARABINOSIDASE"/>
    <property type="match status" value="1"/>
</dbReference>
<gene>
    <name evidence="7" type="ORF">E1292_46735</name>
</gene>
<dbReference type="Gene3D" id="2.115.10.20">
    <property type="entry name" value="Glycosyl hydrolase domain, family 43"/>
    <property type="match status" value="1"/>
</dbReference>
<evidence type="ECO:0000256" key="6">
    <source>
        <dbReference type="SAM" id="MobiDB-lite"/>
    </source>
</evidence>
<proteinExistence type="inferred from homology"/>
<dbReference type="EMBL" id="SMKO01000269">
    <property type="protein sequence ID" value="TDC87395.1"/>
    <property type="molecule type" value="Genomic_DNA"/>
</dbReference>
<comment type="pathway">
    <text evidence="1">Glycan metabolism; L-arabinan degradation.</text>
</comment>
<feature type="compositionally biased region" description="Basic residues" evidence="6">
    <location>
        <begin position="237"/>
        <end position="253"/>
    </location>
</feature>
<keyword evidence="3 5" id="KW-0378">Hydrolase</keyword>
<protein>
    <recommendedName>
        <fullName evidence="9">Arabinan endo-1,5-alpha-L-arabinosidase</fullName>
    </recommendedName>
</protein>
<feature type="compositionally biased region" description="Low complexity" evidence="6">
    <location>
        <begin position="65"/>
        <end position="79"/>
    </location>
</feature>
<feature type="region of interest" description="Disordered" evidence="6">
    <location>
        <begin position="64"/>
        <end position="100"/>
    </location>
</feature>
<dbReference type="PANTHER" id="PTHR43301:SF3">
    <property type="entry name" value="ARABINAN ENDO-1,5-ALPHA-L-ARABINOSIDASE A-RELATED"/>
    <property type="match status" value="1"/>
</dbReference>
<organism evidence="7 8">
    <name type="scientific">Nonomuraea deserti</name>
    <dbReference type="NCBI Taxonomy" id="1848322"/>
    <lineage>
        <taxon>Bacteria</taxon>
        <taxon>Bacillati</taxon>
        <taxon>Actinomycetota</taxon>
        <taxon>Actinomycetes</taxon>
        <taxon>Streptosporangiales</taxon>
        <taxon>Streptosporangiaceae</taxon>
        <taxon>Nonomuraea</taxon>
    </lineage>
</organism>
<dbReference type="InterPro" id="IPR006710">
    <property type="entry name" value="Glyco_hydro_43"/>
</dbReference>
<feature type="region of interest" description="Disordered" evidence="6">
    <location>
        <begin position="229"/>
        <end position="274"/>
    </location>
</feature>
<evidence type="ECO:0000313" key="7">
    <source>
        <dbReference type="EMBL" id="TDC87395.1"/>
    </source>
</evidence>